<sequence>MDIDFSVEVKHTWTQERPYKVTLTRGASGQYRWEIEVRGAGDFDIVSQTAEIDRRLREQYASIEPTEEEG</sequence>
<reference evidence="1" key="1">
    <citation type="submission" date="2020-03" db="EMBL/GenBank/DDBJ databases">
        <title>The deep terrestrial virosphere.</title>
        <authorList>
            <person name="Holmfeldt K."/>
            <person name="Nilsson E."/>
            <person name="Simone D."/>
            <person name="Lopez-Fernandez M."/>
            <person name="Wu X."/>
            <person name="de Brujin I."/>
            <person name="Lundin D."/>
            <person name="Andersson A."/>
            <person name="Bertilsson S."/>
            <person name="Dopson M."/>
        </authorList>
    </citation>
    <scope>NUCLEOTIDE SEQUENCE</scope>
    <source>
        <strain evidence="1">TM448B02843</strain>
    </source>
</reference>
<name>A0A6M3XVD4_9ZZZZ</name>
<accession>A0A6M3XVD4</accession>
<organism evidence="1">
    <name type="scientific">viral metagenome</name>
    <dbReference type="NCBI Taxonomy" id="1070528"/>
    <lineage>
        <taxon>unclassified sequences</taxon>
        <taxon>metagenomes</taxon>
        <taxon>organismal metagenomes</taxon>
    </lineage>
</organism>
<proteinExistence type="predicted"/>
<protein>
    <submittedName>
        <fullName evidence="1">Uncharacterized protein</fullName>
    </submittedName>
</protein>
<dbReference type="AlphaFoldDB" id="A0A6M3XVD4"/>
<evidence type="ECO:0000313" key="1">
    <source>
        <dbReference type="EMBL" id="QJI01945.1"/>
    </source>
</evidence>
<gene>
    <name evidence="1" type="ORF">TM448B02843_0011</name>
</gene>
<dbReference type="EMBL" id="MT144963">
    <property type="protein sequence ID" value="QJI01945.1"/>
    <property type="molecule type" value="Genomic_DNA"/>
</dbReference>